<comment type="catalytic activity">
    <reaction evidence="11">
        <text>O-phospho-L-serine + 2-oxoglutarate = 3-phosphooxypyruvate + L-glutamate</text>
        <dbReference type="Rhea" id="RHEA:14329"/>
        <dbReference type="ChEBI" id="CHEBI:16810"/>
        <dbReference type="ChEBI" id="CHEBI:18110"/>
        <dbReference type="ChEBI" id="CHEBI:29985"/>
        <dbReference type="ChEBI" id="CHEBI:57524"/>
        <dbReference type="EC" id="2.6.1.52"/>
    </reaction>
</comment>
<evidence type="ECO:0000256" key="2">
    <source>
        <dbReference type="ARBA" id="ARBA00005099"/>
    </source>
</evidence>
<dbReference type="Gene3D" id="3.90.1150.10">
    <property type="entry name" value="Aspartate Aminotransferase, domain 1"/>
    <property type="match status" value="1"/>
</dbReference>
<feature type="region of interest" description="Disordered" evidence="13">
    <location>
        <begin position="1"/>
        <end position="54"/>
    </location>
</feature>
<dbReference type="UniPathway" id="UPA00135">
    <property type="reaction ID" value="UER00197"/>
</dbReference>
<dbReference type="HAMAP" id="MF_00160">
    <property type="entry name" value="SerC_aminotrans_5"/>
    <property type="match status" value="1"/>
</dbReference>
<dbReference type="OrthoDB" id="1703350at2759"/>
<keyword evidence="12" id="KW-0175">Coiled coil</keyword>
<dbReference type="PANTHER" id="PTHR43247:SF1">
    <property type="entry name" value="PHOSPHOSERINE AMINOTRANSFERASE"/>
    <property type="match status" value="1"/>
</dbReference>
<comment type="catalytic activity">
    <reaction evidence="10">
        <text>4-(phosphooxy)-L-threonine + 2-oxoglutarate = (R)-3-hydroxy-2-oxo-4-phosphooxybutanoate + L-glutamate</text>
        <dbReference type="Rhea" id="RHEA:16573"/>
        <dbReference type="ChEBI" id="CHEBI:16810"/>
        <dbReference type="ChEBI" id="CHEBI:29985"/>
        <dbReference type="ChEBI" id="CHEBI:58452"/>
        <dbReference type="ChEBI" id="CHEBI:58538"/>
        <dbReference type="EC" id="2.6.1.52"/>
    </reaction>
</comment>
<dbReference type="InterPro" id="IPR022278">
    <property type="entry name" value="Pser_aminoTfrase"/>
</dbReference>
<evidence type="ECO:0000256" key="8">
    <source>
        <dbReference type="ARBA" id="ARBA00022898"/>
    </source>
</evidence>
<dbReference type="AlphaFoldDB" id="A0A1Q9EJ86"/>
<dbReference type="InterPro" id="IPR000192">
    <property type="entry name" value="Aminotrans_V_dom"/>
</dbReference>
<dbReference type="Proteomes" id="UP000186817">
    <property type="component" value="Unassembled WGS sequence"/>
</dbReference>
<dbReference type="Pfam" id="PF13516">
    <property type="entry name" value="LRR_6"/>
    <property type="match status" value="4"/>
</dbReference>
<comment type="caution">
    <text evidence="15">The sequence shown here is derived from an EMBL/GenBank/DDBJ whole genome shotgun (WGS) entry which is preliminary data.</text>
</comment>
<evidence type="ECO:0000256" key="12">
    <source>
        <dbReference type="SAM" id="Coils"/>
    </source>
</evidence>
<comment type="similarity">
    <text evidence="3">Belongs to the class-V pyridoxal-phosphate-dependent aminotransferase family. SerC subfamily.</text>
</comment>
<dbReference type="CDD" id="cd16448">
    <property type="entry name" value="RING-H2"/>
    <property type="match status" value="1"/>
</dbReference>
<dbReference type="SUPFAM" id="SSF53383">
    <property type="entry name" value="PLP-dependent transferases"/>
    <property type="match status" value="1"/>
</dbReference>
<evidence type="ECO:0000256" key="3">
    <source>
        <dbReference type="ARBA" id="ARBA00006904"/>
    </source>
</evidence>
<dbReference type="Gene3D" id="3.80.10.10">
    <property type="entry name" value="Ribonuclease Inhibitor"/>
    <property type="match status" value="3"/>
</dbReference>
<dbReference type="EC" id="2.6.1.52" evidence="4"/>
<keyword evidence="7 15" id="KW-0808">Transferase</keyword>
<evidence type="ECO:0000256" key="9">
    <source>
        <dbReference type="ARBA" id="ARBA00023299"/>
    </source>
</evidence>
<dbReference type="Pfam" id="PF00266">
    <property type="entry name" value="Aminotran_5"/>
    <property type="match status" value="1"/>
</dbReference>
<keyword evidence="5 15" id="KW-0032">Aminotransferase</keyword>
<dbReference type="SUPFAM" id="SSF52047">
    <property type="entry name" value="RNI-like"/>
    <property type="match status" value="1"/>
</dbReference>
<dbReference type="InterPro" id="IPR032675">
    <property type="entry name" value="LRR_dom_sf"/>
</dbReference>
<feature type="compositionally biased region" description="Polar residues" evidence="13">
    <location>
        <begin position="10"/>
        <end position="20"/>
    </location>
</feature>
<dbReference type="FunFam" id="3.40.640.10:FF:000010">
    <property type="entry name" value="Phosphoserine aminotransferase"/>
    <property type="match status" value="1"/>
</dbReference>
<evidence type="ECO:0000256" key="13">
    <source>
        <dbReference type="SAM" id="MobiDB-lite"/>
    </source>
</evidence>
<keyword evidence="8" id="KW-0663">Pyridoxal phosphate</keyword>
<comment type="pathway">
    <text evidence="2">Amino-acid biosynthesis; L-serine biosynthesis; L-serine from 3-phospho-D-glycerate: step 2/3.</text>
</comment>
<dbReference type="NCBIfam" id="TIGR01364">
    <property type="entry name" value="serC_1"/>
    <property type="match status" value="1"/>
</dbReference>
<dbReference type="GO" id="GO:0004648">
    <property type="term" value="F:O-phospho-L-serine:2-oxoglutarate aminotransferase activity"/>
    <property type="evidence" value="ECO:0007669"/>
    <property type="project" value="UniProtKB-EC"/>
</dbReference>
<evidence type="ECO:0000256" key="11">
    <source>
        <dbReference type="ARBA" id="ARBA00049007"/>
    </source>
</evidence>
<keyword evidence="9" id="KW-0718">Serine biosynthesis</keyword>
<dbReference type="FunFam" id="3.90.1150.10:FF:000006">
    <property type="entry name" value="Phosphoserine aminotransferase"/>
    <property type="match status" value="1"/>
</dbReference>
<name>A0A1Q9EJ86_SYMMI</name>
<reference evidence="15 16" key="1">
    <citation type="submission" date="2016-02" db="EMBL/GenBank/DDBJ databases">
        <title>Genome analysis of coral dinoflagellate symbionts highlights evolutionary adaptations to a symbiotic lifestyle.</title>
        <authorList>
            <person name="Aranda M."/>
            <person name="Li Y."/>
            <person name="Liew Y.J."/>
            <person name="Baumgarten S."/>
            <person name="Simakov O."/>
            <person name="Wilson M."/>
            <person name="Piel J."/>
            <person name="Ashoor H."/>
            <person name="Bougouffa S."/>
            <person name="Bajic V.B."/>
            <person name="Ryu T."/>
            <person name="Ravasi T."/>
            <person name="Bayer T."/>
            <person name="Micklem G."/>
            <person name="Kim H."/>
            <person name="Bhak J."/>
            <person name="Lajeunesse T.C."/>
            <person name="Voolstra C.R."/>
        </authorList>
    </citation>
    <scope>NUCLEOTIDE SEQUENCE [LARGE SCALE GENOMIC DNA]</scope>
    <source>
        <strain evidence="15 16">CCMP2467</strain>
    </source>
</reference>
<sequence length="1192" mass="132297">MSARRLPPVRSQSAKLTLRSSRGFGTRRSPTAGDLSRLRPQPPPVQVEAGEQPSGVVVSKDDAVEHAEHNQELCSICLEGLDDCCFSYPCGQGHRLHYHCMLHFLGSILAIPLSDETPGPLRKEQVREMGTGFKAVALLEAAMQNLHVETRRRLCCPLCRCSWPDEAEVSLEQTMASLRQCRIKMLAKNVGRLEKAFNSVQASYDQRVEIGRHRMGYGLAVLDNNLHTAESYLSHRDPSCSTVLRIFEFLDARHVTSVSACCAAAAWHCWVECKLRAPHVKAATVRSATHHIWPQTTRSLLIDPSLRTAVQKGTSGLDPPPFSKWLACAAGLLEVNIHAPPWEKLDPGAGYLSKSLPIQHLQILDLSHNGLTDLGAQNLAAALTKKRPVRLEVLTLELNCITEAGFDSLLSLGKDVGNRIRSWGFRHNKLGDASCKLLAKALDPEGIGAPNRLNVWDLRTNRIGLEGCKALVPVIGSMEVARLGCNPLGDAGGEQLANGLGRSLRILDLRQAELGEAATLALGRKLRDAATLQELLLSGNNIGPAGAQALAEGWAWISSLRHVDLSGNMAIGKEGVDLLVDELPFWQQAPFRLSLASIGCEDEGAKRLAAALRKNPRKGRGWTIDLQNNPIGSWMKLQILQLLEEDLFRCDDMRSARKYVEAQKARKKYEELRTKEEERQRRLVDQAQQHEMTEVEQAQRAQFLGFSNAWDKYMADYESTAYMSLERLKEQHGEELGRFQEMIRNQPPRVKCSRELLELRRKQEALAKLGKYEDAWKVKEDGDQLEQWEQARSASLVSDSAKRQETRLRSQQQKIHLAGSDADKMAEGRVYNFSAGPSAMPLEVLQEVQREMVNYKGSGMSVMEMSHRSKEFMAIAAEAEKNLRDIFDVPSDYKVLMLQGGATLQFSTVALNMLGTKGKADYLVTGQWGEKAHKECNKYGTGQLACNTKSTKFTTIPQKSEWKLDTEAAYVHYCANETVNGVEFSYTPDVGSVPLVADMSSNFCSKPIEVGKHAYIYAGIQKNLGPAGMAVGFLRPDFADGSKELKICPTYCSFKTTGDNGSMYNTPACFTLYVMGEYLKYTKKVGGLAHWAEQSDKKSGMLYGMIDGSDGFYQCPVEKSARSRMNVPFTIKGGDEALEKKFLDEAKKHKLYTLAGHRSVGGCRASLYNGLPLEGVATLTDFMKSFMDENRK</sequence>
<feature type="domain" description="Aminotransferase class V" evidence="14">
    <location>
        <begin position="830"/>
        <end position="1177"/>
    </location>
</feature>
<proteinExistence type="inferred from homology"/>
<dbReference type="GO" id="GO:0005737">
    <property type="term" value="C:cytoplasm"/>
    <property type="evidence" value="ECO:0007669"/>
    <property type="project" value="TreeGrafter"/>
</dbReference>
<comment type="cofactor">
    <cofactor evidence="1">
        <name>pyridoxal 5'-phosphate</name>
        <dbReference type="ChEBI" id="CHEBI:597326"/>
    </cofactor>
</comment>
<dbReference type="InterPro" id="IPR015421">
    <property type="entry name" value="PyrdxlP-dep_Trfase_major"/>
</dbReference>
<keyword evidence="16" id="KW-1185">Reference proteome</keyword>
<dbReference type="InterPro" id="IPR015424">
    <property type="entry name" value="PyrdxlP-dep_Trfase"/>
</dbReference>
<dbReference type="Gene3D" id="3.30.40.10">
    <property type="entry name" value="Zinc/RING finger domain, C3HC4 (zinc finger)"/>
    <property type="match status" value="1"/>
</dbReference>
<feature type="region of interest" description="Disordered" evidence="13">
    <location>
        <begin position="799"/>
        <end position="818"/>
    </location>
</feature>
<evidence type="ECO:0000313" key="16">
    <source>
        <dbReference type="Proteomes" id="UP000186817"/>
    </source>
</evidence>
<dbReference type="NCBIfam" id="NF003764">
    <property type="entry name" value="PRK05355.1"/>
    <property type="match status" value="1"/>
</dbReference>
<dbReference type="EMBL" id="LSRX01000137">
    <property type="protein sequence ID" value="OLQ07516.1"/>
    <property type="molecule type" value="Genomic_DNA"/>
</dbReference>
<dbReference type="InterPro" id="IPR015422">
    <property type="entry name" value="PyrdxlP-dep_Trfase_small"/>
</dbReference>
<organism evidence="15 16">
    <name type="scientific">Symbiodinium microadriaticum</name>
    <name type="common">Dinoflagellate</name>
    <name type="synonym">Zooxanthella microadriatica</name>
    <dbReference type="NCBI Taxonomy" id="2951"/>
    <lineage>
        <taxon>Eukaryota</taxon>
        <taxon>Sar</taxon>
        <taxon>Alveolata</taxon>
        <taxon>Dinophyceae</taxon>
        <taxon>Suessiales</taxon>
        <taxon>Symbiodiniaceae</taxon>
        <taxon>Symbiodinium</taxon>
    </lineage>
</organism>
<dbReference type="InterPro" id="IPR013083">
    <property type="entry name" value="Znf_RING/FYVE/PHD"/>
</dbReference>
<evidence type="ECO:0000256" key="1">
    <source>
        <dbReference type="ARBA" id="ARBA00001933"/>
    </source>
</evidence>
<evidence type="ECO:0000256" key="6">
    <source>
        <dbReference type="ARBA" id="ARBA00022605"/>
    </source>
</evidence>
<dbReference type="GO" id="GO:0006564">
    <property type="term" value="P:L-serine biosynthetic process"/>
    <property type="evidence" value="ECO:0007669"/>
    <property type="project" value="UniProtKB-KW"/>
</dbReference>
<evidence type="ECO:0000256" key="5">
    <source>
        <dbReference type="ARBA" id="ARBA00022576"/>
    </source>
</evidence>
<keyword evidence="6" id="KW-0028">Amino-acid biosynthesis</keyword>
<evidence type="ECO:0000256" key="4">
    <source>
        <dbReference type="ARBA" id="ARBA00013030"/>
    </source>
</evidence>
<evidence type="ECO:0000256" key="10">
    <source>
        <dbReference type="ARBA" id="ARBA00047630"/>
    </source>
</evidence>
<evidence type="ECO:0000313" key="15">
    <source>
        <dbReference type="EMBL" id="OLQ07516.1"/>
    </source>
</evidence>
<gene>
    <name evidence="15" type="primary">serC</name>
    <name evidence="15" type="ORF">AK812_SmicGene9122</name>
</gene>
<evidence type="ECO:0000259" key="14">
    <source>
        <dbReference type="Pfam" id="PF00266"/>
    </source>
</evidence>
<accession>A0A1Q9EJ86</accession>
<protein>
    <recommendedName>
        <fullName evidence="4">phosphoserine transaminase</fullName>
        <ecNumber evidence="4">2.6.1.52</ecNumber>
    </recommendedName>
</protein>
<dbReference type="SMART" id="SM00368">
    <property type="entry name" value="LRR_RI"/>
    <property type="match status" value="8"/>
</dbReference>
<dbReference type="InterPro" id="IPR001611">
    <property type="entry name" value="Leu-rich_rpt"/>
</dbReference>
<dbReference type="PANTHER" id="PTHR43247">
    <property type="entry name" value="PHOSPHOSERINE AMINOTRANSFERASE"/>
    <property type="match status" value="1"/>
</dbReference>
<feature type="coiled-coil region" evidence="12">
    <location>
        <begin position="659"/>
        <end position="686"/>
    </location>
</feature>
<dbReference type="GO" id="GO:0030170">
    <property type="term" value="F:pyridoxal phosphate binding"/>
    <property type="evidence" value="ECO:0007669"/>
    <property type="project" value="TreeGrafter"/>
</dbReference>
<evidence type="ECO:0000256" key="7">
    <source>
        <dbReference type="ARBA" id="ARBA00022679"/>
    </source>
</evidence>
<dbReference type="PROSITE" id="PS51450">
    <property type="entry name" value="LRR"/>
    <property type="match status" value="1"/>
</dbReference>
<dbReference type="Gene3D" id="3.40.640.10">
    <property type="entry name" value="Type I PLP-dependent aspartate aminotransferase-like (Major domain)"/>
    <property type="match status" value="1"/>
</dbReference>